<dbReference type="SUPFAM" id="SSF63418">
    <property type="entry name" value="MurE/MurF N-terminal domain"/>
    <property type="match status" value="1"/>
</dbReference>
<dbReference type="Gene3D" id="3.40.1190.10">
    <property type="entry name" value="Mur-like, catalytic domain"/>
    <property type="match status" value="1"/>
</dbReference>
<evidence type="ECO:0000256" key="8">
    <source>
        <dbReference type="RuleBase" id="RU004135"/>
    </source>
</evidence>
<feature type="domain" description="Mur ligase N-terminal catalytic" evidence="9">
    <location>
        <begin position="3"/>
        <end position="80"/>
    </location>
</feature>
<gene>
    <name evidence="7 12" type="primary">murE</name>
    <name evidence="12" type="ORF">GCM10009721_31490</name>
</gene>
<keyword evidence="7" id="KW-0460">Magnesium</keyword>
<dbReference type="InterPro" id="IPR000713">
    <property type="entry name" value="Mur_ligase_N"/>
</dbReference>
<dbReference type="Proteomes" id="UP000623461">
    <property type="component" value="Unassembled WGS sequence"/>
</dbReference>
<name>A0ABQ2I8N3_9MICO</name>
<dbReference type="InterPro" id="IPR004101">
    <property type="entry name" value="Mur_ligase_C"/>
</dbReference>
<feature type="binding site" evidence="7">
    <location>
        <position position="470"/>
    </location>
    <ligand>
        <name>meso-2,6-diaminopimelate</name>
        <dbReference type="ChEBI" id="CHEBI:57791"/>
    </ligand>
</feature>
<keyword evidence="3 7" id="KW-0133">Cell shape</keyword>
<dbReference type="GO" id="GO:0016874">
    <property type="term" value="F:ligase activity"/>
    <property type="evidence" value="ECO:0007669"/>
    <property type="project" value="UniProtKB-KW"/>
</dbReference>
<comment type="cofactor">
    <cofactor evidence="7">
        <name>Mg(2+)</name>
        <dbReference type="ChEBI" id="CHEBI:18420"/>
    </cofactor>
</comment>
<keyword evidence="2 7" id="KW-0132">Cell division</keyword>
<evidence type="ECO:0000259" key="9">
    <source>
        <dbReference type="Pfam" id="PF01225"/>
    </source>
</evidence>
<comment type="similarity">
    <text evidence="1 7">Belongs to the MurCDEF family. MurE subfamily.</text>
</comment>
<evidence type="ECO:0000256" key="1">
    <source>
        <dbReference type="ARBA" id="ARBA00005898"/>
    </source>
</evidence>
<comment type="caution">
    <text evidence="12">The sequence shown here is derived from an EMBL/GenBank/DDBJ whole genome shotgun (WGS) entry which is preliminary data.</text>
</comment>
<dbReference type="Pfam" id="PF08245">
    <property type="entry name" value="Mur_ligase_M"/>
    <property type="match status" value="1"/>
</dbReference>
<comment type="pathway">
    <text evidence="7 8">Cell wall biogenesis; peptidoglycan biosynthesis.</text>
</comment>
<dbReference type="PANTHER" id="PTHR23135">
    <property type="entry name" value="MUR LIGASE FAMILY MEMBER"/>
    <property type="match status" value="1"/>
</dbReference>
<comment type="PTM">
    <text evidence="7">Carboxylation is probably crucial for Mg(2+) binding and, consequently, for the gamma-phosphate positioning of ATP.</text>
</comment>
<feature type="binding site" evidence="7">
    <location>
        <begin position="396"/>
        <end position="399"/>
    </location>
    <ligand>
        <name>meso-2,6-diaminopimelate</name>
        <dbReference type="ChEBI" id="CHEBI:57791"/>
    </ligand>
</feature>
<reference evidence="13" key="1">
    <citation type="journal article" date="2019" name="Int. J. Syst. Evol. Microbiol.">
        <title>The Global Catalogue of Microorganisms (GCM) 10K type strain sequencing project: providing services to taxonomists for standard genome sequencing and annotation.</title>
        <authorList>
            <consortium name="The Broad Institute Genomics Platform"/>
            <consortium name="The Broad Institute Genome Sequencing Center for Infectious Disease"/>
            <person name="Wu L."/>
            <person name="Ma J."/>
        </authorList>
    </citation>
    <scope>NUCLEOTIDE SEQUENCE [LARGE SCALE GENOMIC DNA]</scope>
    <source>
        <strain evidence="13">JCM 1365</strain>
    </source>
</reference>
<keyword evidence="5 7" id="KW-0131">Cell cycle</keyword>
<dbReference type="NCBIfam" id="TIGR01085">
    <property type="entry name" value="murE"/>
    <property type="match status" value="1"/>
</dbReference>
<proteinExistence type="inferred from homology"/>
<sequence>MVVTGVTLDSRAVLPGDLYAALPGFNVHGVRFAGDAVAAGAVTVLTDEAGLAELSTTVASDVPVVVADDPRAVLGAIAAEVYGHPSEELTMVGITGTNGKTTTAYLVESALRAHGQRTGLIGTVETRIGDERIESVRTTPEATDLHALLGLMRERHLDACVMEVSSHALELRRVDGVVYDVALFTNLSQDHLDFHPTMEDYFAAKASLFTPERSRAAVVCVDDAWGRRLAGQATVPTTTLATKSEGGSETDWVAEQAGEGDAPGAFSLREPATGRVLRLVSHLPGDFNVANTALAALGLLQIGLSPAEVEAAMSVAPDVPGRMEVVAPGGPEGPRCVVDFAHTPDAVDAALAALRGSTPGRLIAVLGAGGDRDRGKRPAMGAAAARRADVVVVTDDNPRSEDPGEIRAAVIAGAREAVRDTGQDGGLDGAAGATEIIDGGARSSAIAEAIALAVVDAGEDRPVDTVVVLGKGHEKGQEIHGVKHPFDDRDAVRAALAAVTSSGVTS</sequence>
<dbReference type="InterPro" id="IPR036565">
    <property type="entry name" value="Mur-like_cat_sf"/>
</dbReference>
<evidence type="ECO:0000256" key="3">
    <source>
        <dbReference type="ARBA" id="ARBA00022960"/>
    </source>
</evidence>
<feature type="binding site" evidence="7">
    <location>
        <begin position="138"/>
        <end position="139"/>
    </location>
    <ligand>
        <name>UDP-N-acetyl-alpha-D-muramoyl-L-alanyl-D-glutamate</name>
        <dbReference type="ChEBI" id="CHEBI:83900"/>
    </ligand>
</feature>
<feature type="binding site" evidence="7">
    <location>
        <position position="173"/>
    </location>
    <ligand>
        <name>UDP-N-acetyl-alpha-D-muramoyl-L-alanyl-D-glutamate</name>
        <dbReference type="ChEBI" id="CHEBI:83900"/>
    </ligand>
</feature>
<dbReference type="Gene3D" id="3.90.190.20">
    <property type="entry name" value="Mur ligase, C-terminal domain"/>
    <property type="match status" value="1"/>
</dbReference>
<evidence type="ECO:0000256" key="5">
    <source>
        <dbReference type="ARBA" id="ARBA00023306"/>
    </source>
</evidence>
<dbReference type="PANTHER" id="PTHR23135:SF4">
    <property type="entry name" value="UDP-N-ACETYLMURAMOYL-L-ALANYL-D-GLUTAMATE--2,6-DIAMINOPIMELATE LIGASE MURE HOMOLOG, CHLOROPLASTIC"/>
    <property type="match status" value="1"/>
</dbReference>
<feature type="binding site" evidence="7">
    <location>
        <position position="10"/>
    </location>
    <ligand>
        <name>UDP-N-acetyl-alpha-D-muramoyl-L-alanyl-D-glutamate</name>
        <dbReference type="ChEBI" id="CHEBI:83900"/>
    </ligand>
</feature>
<dbReference type="InterPro" id="IPR035911">
    <property type="entry name" value="MurE/MurF_N"/>
</dbReference>
<dbReference type="Pfam" id="PF01225">
    <property type="entry name" value="Mur_ligase"/>
    <property type="match status" value="1"/>
</dbReference>
<dbReference type="InterPro" id="IPR005761">
    <property type="entry name" value="UDP-N-AcMur-Glu-dNH2Pim_ligase"/>
</dbReference>
<keyword evidence="7" id="KW-0067">ATP-binding</keyword>
<feature type="binding site" evidence="7">
    <location>
        <position position="372"/>
    </location>
    <ligand>
        <name>meso-2,6-diaminopimelate</name>
        <dbReference type="ChEBI" id="CHEBI:57791"/>
    </ligand>
</feature>
<feature type="domain" description="Mur ligase C-terminal" evidence="10">
    <location>
        <begin position="321"/>
        <end position="472"/>
    </location>
</feature>
<accession>A0ABQ2I8N3</accession>
<dbReference type="NCBIfam" id="NF001124">
    <property type="entry name" value="PRK00139.1-2"/>
    <property type="match status" value="1"/>
</dbReference>
<dbReference type="EMBL" id="BMNZ01000006">
    <property type="protein sequence ID" value="GGN01916.1"/>
    <property type="molecule type" value="Genomic_DNA"/>
</dbReference>
<evidence type="ECO:0000313" key="12">
    <source>
        <dbReference type="EMBL" id="GGN01916.1"/>
    </source>
</evidence>
<feature type="binding site" evidence="7">
    <location>
        <position position="165"/>
    </location>
    <ligand>
        <name>UDP-N-acetyl-alpha-D-muramoyl-L-alanyl-D-glutamate</name>
        <dbReference type="ChEBI" id="CHEBI:83900"/>
    </ligand>
</feature>
<organism evidence="12 13">
    <name type="scientific">Terrabacter tumescens</name>
    <dbReference type="NCBI Taxonomy" id="60443"/>
    <lineage>
        <taxon>Bacteria</taxon>
        <taxon>Bacillati</taxon>
        <taxon>Actinomycetota</taxon>
        <taxon>Actinomycetes</taxon>
        <taxon>Micrococcales</taxon>
        <taxon>Intrasporangiaceae</taxon>
        <taxon>Terrabacter</taxon>
    </lineage>
</organism>
<dbReference type="InterPro" id="IPR013221">
    <property type="entry name" value="Mur_ligase_cen"/>
</dbReference>
<feature type="binding site" evidence="7">
    <location>
        <begin position="96"/>
        <end position="102"/>
    </location>
    <ligand>
        <name>ATP</name>
        <dbReference type="ChEBI" id="CHEBI:30616"/>
    </ligand>
</feature>
<evidence type="ECO:0000256" key="7">
    <source>
        <dbReference type="HAMAP-Rule" id="MF_00208"/>
    </source>
</evidence>
<dbReference type="Pfam" id="PF02875">
    <property type="entry name" value="Mur_ligase_C"/>
    <property type="match status" value="1"/>
</dbReference>
<evidence type="ECO:0000259" key="11">
    <source>
        <dbReference type="Pfam" id="PF08245"/>
    </source>
</evidence>
<feature type="modified residue" description="N6-carboxylysine" evidence="7">
    <location>
        <position position="205"/>
    </location>
</feature>
<evidence type="ECO:0000256" key="4">
    <source>
        <dbReference type="ARBA" id="ARBA00022984"/>
    </source>
</evidence>
<keyword evidence="6 7" id="KW-0961">Cell wall biogenesis/degradation</keyword>
<comment type="function">
    <text evidence="7">Catalyzes the addition of meso-diaminopimelic acid to the nucleotide precursor UDP-N-acetylmuramoyl-L-alanyl-D-glutamate (UMAG) in the biosynthesis of bacterial cell-wall peptidoglycan.</text>
</comment>
<keyword evidence="7" id="KW-0963">Cytoplasm</keyword>
<evidence type="ECO:0000256" key="2">
    <source>
        <dbReference type="ARBA" id="ARBA00022618"/>
    </source>
</evidence>
<evidence type="ECO:0000256" key="6">
    <source>
        <dbReference type="ARBA" id="ARBA00023316"/>
    </source>
</evidence>
<protein>
    <recommendedName>
        <fullName evidence="7">UDP-N-acetylmuramoyl-L-alanyl-D-glutamate--2,6-diaminopimelate ligase</fullName>
        <ecNumber evidence="7">6.3.2.13</ecNumber>
    </recommendedName>
    <alternativeName>
        <fullName evidence="7">Meso-A2pm-adding enzyme</fullName>
    </alternativeName>
    <alternativeName>
        <fullName evidence="7">Meso-diaminopimelate-adding enzyme</fullName>
    </alternativeName>
    <alternativeName>
        <fullName evidence="7">UDP-MurNAc-L-Ala-D-Glu:meso-diaminopimelate ligase</fullName>
    </alternativeName>
    <alternativeName>
        <fullName evidence="7">UDP-MurNAc-tripeptide synthetase</fullName>
    </alternativeName>
    <alternativeName>
        <fullName evidence="7">UDP-N-acetylmuramyl-tripeptide synthetase</fullName>
    </alternativeName>
</protein>
<keyword evidence="13" id="KW-1185">Reference proteome</keyword>
<dbReference type="SUPFAM" id="SSF53244">
    <property type="entry name" value="MurD-like peptide ligases, peptide-binding domain"/>
    <property type="match status" value="1"/>
</dbReference>
<comment type="subcellular location">
    <subcellularLocation>
        <location evidence="7 8">Cytoplasm</location>
    </subcellularLocation>
</comment>
<evidence type="ECO:0000313" key="13">
    <source>
        <dbReference type="Proteomes" id="UP000623461"/>
    </source>
</evidence>
<dbReference type="HAMAP" id="MF_00208">
    <property type="entry name" value="MurE"/>
    <property type="match status" value="1"/>
</dbReference>
<dbReference type="Gene3D" id="3.40.1390.10">
    <property type="entry name" value="MurE/MurF, N-terminal domain"/>
    <property type="match status" value="1"/>
</dbReference>
<evidence type="ECO:0000259" key="10">
    <source>
        <dbReference type="Pfam" id="PF02875"/>
    </source>
</evidence>
<keyword evidence="7 12" id="KW-0436">Ligase</keyword>
<dbReference type="EC" id="6.3.2.13" evidence="7"/>
<feature type="binding site" evidence="7">
    <location>
        <position position="8"/>
    </location>
    <ligand>
        <name>UDP-N-acetyl-alpha-D-muramoyl-L-alanyl-D-glutamate</name>
        <dbReference type="ChEBI" id="CHEBI:83900"/>
    </ligand>
</feature>
<comment type="caution">
    <text evidence="7">Lacks conserved residue(s) required for the propagation of feature annotation.</text>
</comment>
<feature type="short sequence motif" description="Meso-diaminopimelate recognition motif" evidence="7">
    <location>
        <begin position="396"/>
        <end position="399"/>
    </location>
</feature>
<feature type="domain" description="Mur ligase central" evidence="11">
    <location>
        <begin position="94"/>
        <end position="296"/>
    </location>
</feature>
<dbReference type="InterPro" id="IPR036615">
    <property type="entry name" value="Mur_ligase_C_dom_sf"/>
</dbReference>
<dbReference type="NCBIfam" id="NF001126">
    <property type="entry name" value="PRK00139.1-4"/>
    <property type="match status" value="1"/>
</dbReference>
<keyword evidence="7" id="KW-0547">Nucleotide-binding</keyword>
<feature type="binding site" evidence="7">
    <location>
        <position position="474"/>
    </location>
    <ligand>
        <name>meso-2,6-diaminopimelate</name>
        <dbReference type="ChEBI" id="CHEBI:57791"/>
    </ligand>
</feature>
<dbReference type="SUPFAM" id="SSF53623">
    <property type="entry name" value="MurD-like peptide ligases, catalytic domain"/>
    <property type="match status" value="1"/>
</dbReference>
<comment type="catalytic activity">
    <reaction evidence="7">
        <text>UDP-N-acetyl-alpha-D-muramoyl-L-alanyl-D-glutamate + meso-2,6-diaminopimelate + ATP = UDP-N-acetyl-alpha-D-muramoyl-L-alanyl-gamma-D-glutamyl-meso-2,6-diaminopimelate + ADP + phosphate + H(+)</text>
        <dbReference type="Rhea" id="RHEA:23676"/>
        <dbReference type="ChEBI" id="CHEBI:15378"/>
        <dbReference type="ChEBI" id="CHEBI:30616"/>
        <dbReference type="ChEBI" id="CHEBI:43474"/>
        <dbReference type="ChEBI" id="CHEBI:57791"/>
        <dbReference type="ChEBI" id="CHEBI:83900"/>
        <dbReference type="ChEBI" id="CHEBI:83905"/>
        <dbReference type="ChEBI" id="CHEBI:456216"/>
        <dbReference type="EC" id="6.3.2.13"/>
    </reaction>
</comment>
<keyword evidence="4 7" id="KW-0573">Peptidoglycan synthesis</keyword>